<name>A0A7V7TWQ9_9HYPH</name>
<sequence>MLTAAGRALRDAAYQTEQVIVRVTDPQIDLLRFFDDGPPEDSVGQPISSLGGMMLDVCRRMALRGWVTWYDGWNGTKWAKLTPAGREVVEAINEFDDAIEQAAEARRNGRLQ</sequence>
<keyword evidence="2" id="KW-1185">Reference proteome</keyword>
<evidence type="ECO:0000313" key="2">
    <source>
        <dbReference type="Proteomes" id="UP000432089"/>
    </source>
</evidence>
<accession>A0A7V7TWQ9</accession>
<protein>
    <recommendedName>
        <fullName evidence="3">HTH marR-type domain-containing protein</fullName>
    </recommendedName>
</protein>
<dbReference type="RefSeq" id="WP_150969540.1">
    <property type="nucleotide sequence ID" value="NZ_VZDO01000006.1"/>
</dbReference>
<reference evidence="1 2" key="1">
    <citation type="submission" date="2019-09" db="EMBL/GenBank/DDBJ databases">
        <title>YIM 132180 draft genome.</title>
        <authorList>
            <person name="Zhang K."/>
        </authorList>
    </citation>
    <scope>NUCLEOTIDE SEQUENCE [LARGE SCALE GENOMIC DNA]</scope>
    <source>
        <strain evidence="1 2">YIM 132180</strain>
    </source>
</reference>
<dbReference type="Proteomes" id="UP000432089">
    <property type="component" value="Unassembled WGS sequence"/>
</dbReference>
<evidence type="ECO:0008006" key="3">
    <source>
        <dbReference type="Google" id="ProtNLM"/>
    </source>
</evidence>
<evidence type="ECO:0000313" key="1">
    <source>
        <dbReference type="EMBL" id="KAB0680085.1"/>
    </source>
</evidence>
<dbReference type="EMBL" id="VZDO01000006">
    <property type="protein sequence ID" value="KAB0680085.1"/>
    <property type="molecule type" value="Genomic_DNA"/>
</dbReference>
<dbReference type="AlphaFoldDB" id="A0A7V7TWQ9"/>
<proteinExistence type="predicted"/>
<comment type="caution">
    <text evidence="1">The sequence shown here is derived from an EMBL/GenBank/DDBJ whole genome shotgun (WGS) entry which is preliminary data.</text>
</comment>
<gene>
    <name evidence="1" type="ORF">F6X38_09755</name>
</gene>
<organism evidence="1 2">
    <name type="scientific">Plantimonas leprariae</name>
    <dbReference type="NCBI Taxonomy" id="2615207"/>
    <lineage>
        <taxon>Bacteria</taxon>
        <taxon>Pseudomonadati</taxon>
        <taxon>Pseudomonadota</taxon>
        <taxon>Alphaproteobacteria</taxon>
        <taxon>Hyphomicrobiales</taxon>
        <taxon>Aurantimonadaceae</taxon>
        <taxon>Plantimonas</taxon>
    </lineage>
</organism>